<dbReference type="Proteomes" id="UP000805704">
    <property type="component" value="Chromosome 4"/>
</dbReference>
<accession>A0ACB7ELY0</accession>
<evidence type="ECO:0000313" key="2">
    <source>
        <dbReference type="Proteomes" id="UP000805704"/>
    </source>
</evidence>
<evidence type="ECO:0000313" key="1">
    <source>
        <dbReference type="EMBL" id="KAG8003115.1"/>
    </source>
</evidence>
<protein>
    <submittedName>
        <fullName evidence="1">Disabled-like protein 2</fullName>
    </submittedName>
</protein>
<sequence>CFPGVPRTPSDSASRFLGDGVRYKAKLIGVDPVPDAQGEKMCWDSMMKLKGFEEAARRQGKHKQRVWLKVSSSGLKIMDERTGILLYDHDRTRISSLRKDESDPRALAYVYQHQDTYILYYIRMANLADPVLVDIKEVCQGVDQETPQEAAEAPAQSPALEDVFSPDSSSPQSKQASSTNELMEVFSIQMADPMMPAQTSCTSQPGSPGSTGRKMPLPAVVSPPKPPQRTSKPSRLPRQVASMDIEDIQDTYDDIASFEKNESWSDNSSQCMDEDNEDVYESIDEEEIEMNRANAEKRNKKEAKRKKEQEKKEQMARQKKENELKKNFQLQGEVEVLHTAKVRHDWSGGGKLDLSVYQGESVEILRVKNNPGGKWLARSLNGNYGYISNTCVDIDYEAVKRKVLQSRKIDASPLPPPPPDPPQISSMESNSRE</sequence>
<name>A0ACB7ELY0_NIBAL</name>
<organism evidence="1 2">
    <name type="scientific">Nibea albiflora</name>
    <name type="common">Yellow drum</name>
    <name type="synonym">Corvina albiflora</name>
    <dbReference type="NCBI Taxonomy" id="240163"/>
    <lineage>
        <taxon>Eukaryota</taxon>
        <taxon>Metazoa</taxon>
        <taxon>Chordata</taxon>
        <taxon>Craniata</taxon>
        <taxon>Vertebrata</taxon>
        <taxon>Euteleostomi</taxon>
        <taxon>Actinopterygii</taxon>
        <taxon>Neopterygii</taxon>
        <taxon>Teleostei</taxon>
        <taxon>Neoteleostei</taxon>
        <taxon>Acanthomorphata</taxon>
        <taxon>Eupercaria</taxon>
        <taxon>Sciaenidae</taxon>
        <taxon>Nibea</taxon>
    </lineage>
</organism>
<feature type="non-terminal residue" evidence="1">
    <location>
        <position position="433"/>
    </location>
</feature>
<dbReference type="EMBL" id="CM024792">
    <property type="protein sequence ID" value="KAG8003115.1"/>
    <property type="molecule type" value="Genomic_DNA"/>
</dbReference>
<reference evidence="1" key="1">
    <citation type="submission" date="2020-04" db="EMBL/GenBank/DDBJ databases">
        <title>A chromosome-scale assembly and high-density genetic map of the yellow drum (Nibea albiflora) genome.</title>
        <authorList>
            <person name="Xu D."/>
            <person name="Zhang W."/>
            <person name="Chen R."/>
            <person name="Tan P."/>
            <person name="Wang L."/>
            <person name="Song H."/>
            <person name="Tian L."/>
            <person name="Zhu Q."/>
            <person name="Wang B."/>
        </authorList>
    </citation>
    <scope>NUCLEOTIDE SEQUENCE</scope>
    <source>
        <strain evidence="1">ZJHYS-2018</strain>
    </source>
</reference>
<keyword evidence="2" id="KW-1185">Reference proteome</keyword>
<feature type="non-terminal residue" evidence="1">
    <location>
        <position position="1"/>
    </location>
</feature>
<gene>
    <name evidence="1" type="primary">DAB2</name>
    <name evidence="1" type="ORF">GBF38_007479</name>
</gene>
<comment type="caution">
    <text evidence="1">The sequence shown here is derived from an EMBL/GenBank/DDBJ whole genome shotgun (WGS) entry which is preliminary data.</text>
</comment>
<proteinExistence type="predicted"/>